<dbReference type="EMBL" id="BAABMM010000049">
    <property type="protein sequence ID" value="GAA5253108.1"/>
    <property type="molecule type" value="Genomic_DNA"/>
</dbReference>
<gene>
    <name evidence="3" type="ORF">KNCP2_13980</name>
</gene>
<feature type="compositionally biased region" description="Polar residues" evidence="2">
    <location>
        <begin position="662"/>
        <end position="677"/>
    </location>
</feature>
<dbReference type="RefSeq" id="WP_412708705.1">
    <property type="nucleotide sequence ID" value="NZ_BAABMM010000049.1"/>
</dbReference>
<sequence length="800" mass="90681">MYQRLDSDVEKVRNQFKINSYEMRDETRINSAGGEYTVQVKEEIPNWLIGLTLAVSRRANNSFAIDYRSDGTLEGSQLIIKEYLEARVRVFECHGKMREWKRDIEATGNITRLHSTILTQASYLKSIKLDDTSAAIDCELDLNIKDLKIDPYSIALSDSEDSFKYAIENILRDAKGEKSESAYSSTQESTKLKAIKGVTYTDGKACINFKELASTDQSKIIAVCLKENFYENLKEIFEELKLEKDVLRDYASVICDSYSSVIDTENADESKRLILEKRDVSKLIAGNKVETRTLIREKNFSKSEERKIQLEEQVAIVEEKLAQHDEKLEEIAGRISNRPSLIKENTTFTSDSVLMGERTIQLNINYETLRKHAGYDTYKYYIKDISTHSSLNSCSSYISLIKLARDVISNDQHDSSVLTNSKLMSLINSYIAGIDNYNWENKELIELKRCGLAEGQKALSDLRQEEQVTGNFVQTLFPHYLGRIYEQQGAEIIEKWEVIKASNSNIDVKELIVRIQSNPSMLSKLHGIGLGTIFGVSSSRRKSIEQVSKLGQQLLKYEDSMARLSEIKNNDLIKEQEQKIAVLQEELNVLAGLKASKAEEKFLSNLKTMQAGSGLNINSFKSLIESDEVQDLLCEYYNNQNEQYTRINEPDRTVVEQEDVQSVITNSKTNAPSNTRESTNRRRDCSSNTKKPVLRFDKVQDALTSSDIERIFRKYAVSIRGGVGSIKRSGSEISMGSLSMNLSKGTWIRHSSGKGGNIFGFVQEGAHVSKRQSLEIVAELAGIRAESNSYDYNTERATEY</sequence>
<feature type="region of interest" description="Disordered" evidence="2">
    <location>
        <begin position="662"/>
        <end position="691"/>
    </location>
</feature>
<feature type="coiled-coil region" evidence="1">
    <location>
        <begin position="300"/>
        <end position="334"/>
    </location>
</feature>
<dbReference type="SUPFAM" id="SSF57783">
    <property type="entry name" value="Zinc beta-ribbon"/>
    <property type="match status" value="1"/>
</dbReference>
<dbReference type="Gene3D" id="3.90.580.10">
    <property type="entry name" value="Zinc finger, CHC2-type domain"/>
    <property type="match status" value="1"/>
</dbReference>
<evidence type="ECO:0000313" key="4">
    <source>
        <dbReference type="Proteomes" id="UP001628124"/>
    </source>
</evidence>
<dbReference type="InterPro" id="IPR036977">
    <property type="entry name" value="DNA_primase_Znf_CHC2"/>
</dbReference>
<evidence type="ECO:0000256" key="2">
    <source>
        <dbReference type="SAM" id="MobiDB-lite"/>
    </source>
</evidence>
<reference evidence="3 4" key="1">
    <citation type="journal article" date="2024" name="Microbiol. Immunol.">
        <title>Discovery of a novel spotted fever group Rickettsia, 'Candidatus Rickettsia kedanie,' in unfed larval chigger mites, Leptotrombidium scutellare.</title>
        <authorList>
            <person name="Ogawa M."/>
            <person name="Matsutani M."/>
            <person name="Katayama T."/>
            <person name="Takada N."/>
            <person name="Noda S."/>
            <person name="Takahashi M."/>
            <person name="Kageyama D."/>
            <person name="Hanaoka N."/>
            <person name="Ebihara H."/>
        </authorList>
    </citation>
    <scope>NUCLEOTIDE SEQUENCE [LARGE SCALE GENOMIC DNA]</scope>
    <source>
        <strain evidence="3 4">KNCP2-13</strain>
    </source>
</reference>
<dbReference type="Proteomes" id="UP001628124">
    <property type="component" value="Unassembled WGS sequence"/>
</dbReference>
<evidence type="ECO:0000313" key="3">
    <source>
        <dbReference type="EMBL" id="GAA5253108.1"/>
    </source>
</evidence>
<keyword evidence="4" id="KW-1185">Reference proteome</keyword>
<proteinExistence type="predicted"/>
<name>A0ABP9TW96_9RICK</name>
<comment type="caution">
    <text evidence="3">The sequence shown here is derived from an EMBL/GenBank/DDBJ whole genome shotgun (WGS) entry which is preliminary data.</text>
</comment>
<organism evidence="3 4">
    <name type="scientific">Candidatus Rickettsia kedanie</name>
    <dbReference type="NCBI Taxonomy" id="3115352"/>
    <lineage>
        <taxon>Bacteria</taxon>
        <taxon>Pseudomonadati</taxon>
        <taxon>Pseudomonadota</taxon>
        <taxon>Alphaproteobacteria</taxon>
        <taxon>Rickettsiales</taxon>
        <taxon>Rickettsiaceae</taxon>
        <taxon>Rickettsieae</taxon>
        <taxon>Rickettsia</taxon>
        <taxon>spotted fever group</taxon>
    </lineage>
</organism>
<accession>A0ABP9TW96</accession>
<protein>
    <submittedName>
        <fullName evidence="3">Uncharacterized protein</fullName>
    </submittedName>
</protein>
<evidence type="ECO:0000256" key="1">
    <source>
        <dbReference type="SAM" id="Coils"/>
    </source>
</evidence>
<keyword evidence="1" id="KW-0175">Coiled coil</keyword>